<dbReference type="Proteomes" id="UP000541810">
    <property type="component" value="Unassembled WGS sequence"/>
</dbReference>
<dbReference type="AlphaFoldDB" id="A0A7X0H7N1"/>
<accession>A0A7X0H7N1</accession>
<gene>
    <name evidence="1" type="ORF">HNQ40_002565</name>
</gene>
<protein>
    <submittedName>
        <fullName evidence="1">Uncharacterized protein</fullName>
    </submittedName>
</protein>
<keyword evidence="2" id="KW-1185">Reference proteome</keyword>
<evidence type="ECO:0000313" key="2">
    <source>
        <dbReference type="Proteomes" id="UP000541810"/>
    </source>
</evidence>
<reference evidence="1 2" key="1">
    <citation type="submission" date="2020-08" db="EMBL/GenBank/DDBJ databases">
        <title>Genomic Encyclopedia of Type Strains, Phase IV (KMG-IV): sequencing the most valuable type-strain genomes for metagenomic binning, comparative biology and taxonomic classification.</title>
        <authorList>
            <person name="Goeker M."/>
        </authorList>
    </citation>
    <scope>NUCLEOTIDE SEQUENCE [LARGE SCALE GENOMIC DNA]</scope>
    <source>
        <strain evidence="1 2">DSM 103725</strain>
    </source>
</reference>
<evidence type="ECO:0000313" key="1">
    <source>
        <dbReference type="EMBL" id="MBB6430759.1"/>
    </source>
</evidence>
<organism evidence="1 2">
    <name type="scientific">Algisphaera agarilytica</name>
    <dbReference type="NCBI Taxonomy" id="1385975"/>
    <lineage>
        <taxon>Bacteria</taxon>
        <taxon>Pseudomonadati</taxon>
        <taxon>Planctomycetota</taxon>
        <taxon>Phycisphaerae</taxon>
        <taxon>Phycisphaerales</taxon>
        <taxon>Phycisphaeraceae</taxon>
        <taxon>Algisphaera</taxon>
    </lineage>
</organism>
<dbReference type="RefSeq" id="WP_184678255.1">
    <property type="nucleotide sequence ID" value="NZ_JACHGY010000001.1"/>
</dbReference>
<proteinExistence type="predicted"/>
<sequence length="65" mass="7074">MRALFTMIVCYAIGLVIGLIAQSTVQRHIEQHKLDHPIPGEEMDLAAVSRELDKSSGNQAQAEAA</sequence>
<name>A0A7X0H7N1_9BACT</name>
<dbReference type="EMBL" id="JACHGY010000001">
    <property type="protein sequence ID" value="MBB6430759.1"/>
    <property type="molecule type" value="Genomic_DNA"/>
</dbReference>
<comment type="caution">
    <text evidence="1">The sequence shown here is derived from an EMBL/GenBank/DDBJ whole genome shotgun (WGS) entry which is preliminary data.</text>
</comment>